<dbReference type="STRING" id="443144.GM21_2678"/>
<evidence type="ECO:0008006" key="3">
    <source>
        <dbReference type="Google" id="ProtNLM"/>
    </source>
</evidence>
<evidence type="ECO:0000256" key="1">
    <source>
        <dbReference type="SAM" id="Phobius"/>
    </source>
</evidence>
<dbReference type="AlphaFoldDB" id="C6E166"/>
<accession>C6E166</accession>
<dbReference type="eggNOG" id="COG4970">
    <property type="taxonomic scope" value="Bacteria"/>
</dbReference>
<dbReference type="HOGENOM" id="CLU_135534_0_0_7"/>
<reference evidence="2" key="1">
    <citation type="submission" date="2009-07" db="EMBL/GenBank/DDBJ databases">
        <title>Complete sequence of Geobacter sp. M21.</title>
        <authorList>
            <consortium name="US DOE Joint Genome Institute"/>
            <person name="Lucas S."/>
            <person name="Copeland A."/>
            <person name="Lapidus A."/>
            <person name="Glavina del Rio T."/>
            <person name="Dalin E."/>
            <person name="Tice H."/>
            <person name="Bruce D."/>
            <person name="Goodwin L."/>
            <person name="Pitluck S."/>
            <person name="Saunders E."/>
            <person name="Brettin T."/>
            <person name="Detter J.C."/>
            <person name="Han C."/>
            <person name="Larimer F."/>
            <person name="Land M."/>
            <person name="Hauser L."/>
            <person name="Kyrpides N."/>
            <person name="Ovchinnikova G."/>
            <person name="Lovley D."/>
        </authorList>
    </citation>
    <scope>NUCLEOTIDE SEQUENCE [LARGE SCALE GENOMIC DNA]</scope>
    <source>
        <strain evidence="2">M21</strain>
    </source>
</reference>
<keyword evidence="1" id="KW-0812">Transmembrane</keyword>
<proteinExistence type="predicted"/>
<feature type="transmembrane region" description="Helical" evidence="1">
    <location>
        <begin position="12"/>
        <end position="34"/>
    </location>
</feature>
<sequence>MIEPPKKRRDAGFTLVEVIVTMAILAILLSFATLEFNKYSVKTAIEGQTRVMMSDLTKVRSEALFEKRDRAVKFTSTTFTVYSSGVATGTPVQTKTLTYPLVLTNVPDPLVFNGRGLMVGVDTGGAACIEPAGNEGGIDSIVFNTTRLQIGKRRNGTNCQQDNIDTK</sequence>
<dbReference type="PROSITE" id="PS00409">
    <property type="entry name" value="PROKAR_NTER_METHYL"/>
    <property type="match status" value="1"/>
</dbReference>
<dbReference type="Pfam" id="PF07963">
    <property type="entry name" value="N_methyl"/>
    <property type="match status" value="1"/>
</dbReference>
<organism evidence="2">
    <name type="scientific">Geobacter sp. (strain M21)</name>
    <dbReference type="NCBI Taxonomy" id="443144"/>
    <lineage>
        <taxon>Bacteria</taxon>
        <taxon>Pseudomonadati</taxon>
        <taxon>Thermodesulfobacteriota</taxon>
        <taxon>Desulfuromonadia</taxon>
        <taxon>Geobacterales</taxon>
        <taxon>Geobacteraceae</taxon>
        <taxon>Geobacter</taxon>
    </lineage>
</organism>
<name>C6E166_GEOSM</name>
<dbReference type="EMBL" id="CP001661">
    <property type="protein sequence ID" value="ACT18714.1"/>
    <property type="molecule type" value="Genomic_DNA"/>
</dbReference>
<keyword evidence="1" id="KW-0472">Membrane</keyword>
<protein>
    <recommendedName>
        <fullName evidence="3">Prepilin-type N-terminal cleavage/methylation domain-containing protein</fullName>
    </recommendedName>
</protein>
<dbReference type="InterPro" id="IPR045584">
    <property type="entry name" value="Pilin-like"/>
</dbReference>
<dbReference type="InterPro" id="IPR012902">
    <property type="entry name" value="N_methyl_site"/>
</dbReference>
<gene>
    <name evidence="2" type="ordered locus">GM21_2678</name>
</gene>
<dbReference type="SUPFAM" id="SSF54523">
    <property type="entry name" value="Pili subunits"/>
    <property type="match status" value="1"/>
</dbReference>
<keyword evidence="1" id="KW-1133">Transmembrane helix</keyword>
<dbReference type="NCBIfam" id="TIGR02532">
    <property type="entry name" value="IV_pilin_GFxxxE"/>
    <property type="match status" value="1"/>
</dbReference>
<dbReference type="OrthoDB" id="5705058at2"/>
<dbReference type="Gene3D" id="3.30.700.10">
    <property type="entry name" value="Glycoprotein, Type 4 Pilin"/>
    <property type="match status" value="1"/>
</dbReference>
<dbReference type="KEGG" id="gem:GM21_2678"/>
<evidence type="ECO:0000313" key="2">
    <source>
        <dbReference type="EMBL" id="ACT18714.1"/>
    </source>
</evidence>